<sequence length="227" mass="26836">MYRPNTRYDRNRVDMMWNTLAFADCREYAFFNGKHWSHPKKFFVDQSAFLQYLCTEQVSDVHAKALPDNGGREWVIDVDFSESDAQLLNLKIAVACKTFRTFFGDSISHIMHTGNRGIHVWLRIDRFRITASRQLRARYYKAFVLPKVVDLNRIEVGSFIYCVKNAIESLEIQTKLSVVYKKNDLPNIKTLIVQLWPFVDQHVFCHLNQIRVPYSFNYKGKKYSYKL</sequence>
<dbReference type="PIRSF" id="PIRSF016433">
    <property type="entry name" value="Viral_DNA_prim"/>
    <property type="match status" value="1"/>
</dbReference>
<protein>
    <submittedName>
        <fullName evidence="1">LEF-1</fullName>
    </submittedName>
</protein>
<reference evidence="1" key="1">
    <citation type="submission" date="2014-10" db="EMBL/GenBank/DDBJ databases">
        <authorList>
            <person name="Seo M.-J."/>
            <person name="Seok Y.J."/>
            <person name="Cha I.-T."/>
        </authorList>
    </citation>
    <scope>NUCLEOTIDE SEQUENCE</scope>
    <source>
        <strain evidence="1">Guangxi</strain>
    </source>
</reference>
<name>A0A0N7CSX2_NPVBS</name>
<organismHost>
    <name type="scientific">Lepidoptera</name>
    <name type="common">moths &amp; butterflies</name>
    <dbReference type="NCBI Taxonomy" id="7088"/>
</organismHost>
<proteinExistence type="predicted"/>
<accession>A0A0N7CSX2</accession>
<dbReference type="InterPro" id="IPR016658">
    <property type="entry name" value="DNA_primase_LEF1"/>
</dbReference>
<organism evidence="1">
    <name type="scientific">Buzura suppressaria nuclear polyhedrosis virus</name>
    <name type="common">BsNPV</name>
    <dbReference type="NCBI Taxonomy" id="74320"/>
    <lineage>
        <taxon>Viruses</taxon>
        <taxon>Viruses incertae sedis</taxon>
        <taxon>Naldaviricetes</taxon>
        <taxon>Lefavirales</taxon>
        <taxon>Baculoviridae</taxon>
        <taxon>Alphabaculovirus</taxon>
        <taxon>Alphabaculovirus busuppressariae</taxon>
    </lineage>
</organism>
<dbReference type="EMBL" id="KM986882">
    <property type="protein sequence ID" value="AKN91099.1"/>
    <property type="molecule type" value="Genomic_DNA"/>
</dbReference>
<evidence type="ECO:0000313" key="1">
    <source>
        <dbReference type="EMBL" id="AKN91099.1"/>
    </source>
</evidence>
<dbReference type="SUPFAM" id="SSF56747">
    <property type="entry name" value="Prim-pol domain"/>
    <property type="match status" value="1"/>
</dbReference>
<dbReference type="CDD" id="cd00525">
    <property type="entry name" value="AE_Prim_S_like"/>
    <property type="match status" value="1"/>
</dbReference>